<evidence type="ECO:0000313" key="1">
    <source>
        <dbReference type="EMBL" id="KAA6313974.1"/>
    </source>
</evidence>
<dbReference type="EMBL" id="SNRY01005843">
    <property type="protein sequence ID" value="KAA6313974.1"/>
    <property type="molecule type" value="Genomic_DNA"/>
</dbReference>
<protein>
    <submittedName>
        <fullName evidence="1">Uncharacterized protein</fullName>
    </submittedName>
</protein>
<feature type="non-terminal residue" evidence="1">
    <location>
        <position position="52"/>
    </location>
</feature>
<accession>A0A5J4PZE7</accession>
<reference evidence="1" key="1">
    <citation type="submission" date="2019-03" db="EMBL/GenBank/DDBJ databases">
        <title>Single cell metagenomics reveals metabolic interactions within the superorganism composed of flagellate Streblomastix strix and complex community of Bacteroidetes bacteria on its surface.</title>
        <authorList>
            <person name="Treitli S.C."/>
            <person name="Kolisko M."/>
            <person name="Husnik F."/>
            <person name="Keeling P."/>
            <person name="Hampl V."/>
        </authorList>
    </citation>
    <scope>NUCLEOTIDE SEQUENCE</scope>
    <source>
        <strain evidence="1">STM</strain>
    </source>
</reference>
<gene>
    <name evidence="1" type="ORF">EZS27_035344</name>
</gene>
<organism evidence="1">
    <name type="scientific">termite gut metagenome</name>
    <dbReference type="NCBI Taxonomy" id="433724"/>
    <lineage>
        <taxon>unclassified sequences</taxon>
        <taxon>metagenomes</taxon>
        <taxon>organismal metagenomes</taxon>
    </lineage>
</organism>
<proteinExistence type="predicted"/>
<sequence>MNDSYVDENYQKIIGLINQKRLKEAFALLERLLSDSALWDLSNQLQQIQISY</sequence>
<name>A0A5J4PZE7_9ZZZZ</name>
<dbReference type="AlphaFoldDB" id="A0A5J4PZE7"/>
<comment type="caution">
    <text evidence="1">The sequence shown here is derived from an EMBL/GenBank/DDBJ whole genome shotgun (WGS) entry which is preliminary data.</text>
</comment>